<dbReference type="InterPro" id="IPR027310">
    <property type="entry name" value="Profilin_CS"/>
</dbReference>
<evidence type="ECO:0000313" key="12">
    <source>
        <dbReference type="Proteomes" id="UP000298416"/>
    </source>
</evidence>
<dbReference type="InterPro" id="IPR036140">
    <property type="entry name" value="PFN_sf"/>
</dbReference>
<accession>A0A8X8XFD6</accession>
<comment type="subcellular location">
    <subcellularLocation>
        <location evidence="1">Cytoplasm</location>
        <location evidence="1">Cytoskeleton</location>
    </subcellularLocation>
</comment>
<evidence type="ECO:0000256" key="6">
    <source>
        <dbReference type="ARBA" id="ARBA00023203"/>
    </source>
</evidence>
<evidence type="ECO:0000313" key="11">
    <source>
        <dbReference type="EMBL" id="KAG6411844.1"/>
    </source>
</evidence>
<proteinExistence type="inferred from homology"/>
<sequence>MSWQSYIDDHLMADVDGCHLTSSAIVGHDGSVWAQSSNFPQFKPEEVTAIMNDFDNPGSLAPTGLYIGGTKYMVIQGEPNAVIRGKKGSGGATIKKTNLALIIGIYDEPMAPGQCNMVVEKIVVGVVGCDRNDFGVSELEMASLPKFKKGFVFQFSGYENCYAATEGKGVSLTCGSYHFNVETHASSLGSVENQGCMPCLMENVRSPPTACMAGEENAELDLVEARSLVEQHPPLGLQNGPLTSGQVGSELAAALFVGSSEPQNVQKTATKQPAVSAQKNQRLRPFTPVVEDEQMLDFPPLERTGLVHTGVTGG</sequence>
<evidence type="ECO:0000256" key="4">
    <source>
        <dbReference type="ARBA" id="ARBA00022490"/>
    </source>
</evidence>
<comment type="subunit">
    <text evidence="3 8">Occurs in many kinds of cells as a complex with monomeric actin in a 1:1 ratio.</text>
</comment>
<evidence type="ECO:0000256" key="10">
    <source>
        <dbReference type="SAM" id="MobiDB-lite"/>
    </source>
</evidence>
<evidence type="ECO:0000256" key="7">
    <source>
        <dbReference type="ARBA" id="ARBA00023212"/>
    </source>
</evidence>
<evidence type="ECO:0000256" key="9">
    <source>
        <dbReference type="RuleBase" id="RU003909"/>
    </source>
</evidence>
<dbReference type="FunFam" id="3.30.450.30:FF:000001">
    <property type="entry name" value="Profilin"/>
    <property type="match status" value="1"/>
</dbReference>
<dbReference type="PANTHER" id="PTHR11604">
    <property type="entry name" value="PROFILIN"/>
    <property type="match status" value="1"/>
</dbReference>
<keyword evidence="7 8" id="KW-0206">Cytoskeleton</keyword>
<dbReference type="PANTHER" id="PTHR11604:SF49">
    <property type="entry name" value="PROFILIN-2"/>
    <property type="match status" value="1"/>
</dbReference>
<dbReference type="InterPro" id="IPR005455">
    <property type="entry name" value="PFN_euk"/>
</dbReference>
<dbReference type="GO" id="GO:0005856">
    <property type="term" value="C:cytoskeleton"/>
    <property type="evidence" value="ECO:0007669"/>
    <property type="project" value="UniProtKB-SubCell"/>
</dbReference>
<comment type="function">
    <text evidence="8">Binds to actin and affects the structure of the cytoskeleton. At high concentrations, profilin prevents the polymerization of actin, whereas it enhances it at low concentrations.</text>
</comment>
<evidence type="ECO:0000256" key="2">
    <source>
        <dbReference type="ARBA" id="ARBA00010058"/>
    </source>
</evidence>
<keyword evidence="12" id="KW-1185">Reference proteome</keyword>
<dbReference type="AlphaFoldDB" id="A0A8X8XFD6"/>
<keyword evidence="6 9" id="KW-0009">Actin-binding</keyword>
<name>A0A8X8XFD6_SALSN</name>
<dbReference type="Proteomes" id="UP000298416">
    <property type="component" value="Unassembled WGS sequence"/>
</dbReference>
<evidence type="ECO:0000256" key="8">
    <source>
        <dbReference type="RuleBase" id="RU003908"/>
    </source>
</evidence>
<gene>
    <name evidence="11" type="ORF">SASPL_124497</name>
</gene>
<dbReference type="SUPFAM" id="SSF55770">
    <property type="entry name" value="Profilin (actin-binding protein)"/>
    <property type="match status" value="1"/>
</dbReference>
<dbReference type="PROSITE" id="PS00414">
    <property type="entry name" value="PROFILIN"/>
    <property type="match status" value="1"/>
</dbReference>
<protein>
    <recommendedName>
        <fullName evidence="9">Profilin</fullName>
    </recommendedName>
</protein>
<comment type="similarity">
    <text evidence="2 9">Belongs to the profilin family.</text>
</comment>
<keyword evidence="5" id="KW-0597">Phosphoprotein</keyword>
<dbReference type="GO" id="GO:0005938">
    <property type="term" value="C:cell cortex"/>
    <property type="evidence" value="ECO:0007669"/>
    <property type="project" value="TreeGrafter"/>
</dbReference>
<comment type="caution">
    <text evidence="11">The sequence shown here is derived from an EMBL/GenBank/DDBJ whole genome shotgun (WGS) entry which is preliminary data.</text>
</comment>
<keyword evidence="4" id="KW-0963">Cytoplasm</keyword>
<evidence type="ECO:0000256" key="5">
    <source>
        <dbReference type="ARBA" id="ARBA00022553"/>
    </source>
</evidence>
<dbReference type="EMBL" id="PNBA02000009">
    <property type="protein sequence ID" value="KAG6411844.1"/>
    <property type="molecule type" value="Genomic_DNA"/>
</dbReference>
<dbReference type="PRINTS" id="PR01640">
    <property type="entry name" value="PROFILINPLNT"/>
</dbReference>
<dbReference type="InterPro" id="IPR048278">
    <property type="entry name" value="PFN"/>
</dbReference>
<dbReference type="GO" id="GO:0003785">
    <property type="term" value="F:actin monomer binding"/>
    <property type="evidence" value="ECO:0007669"/>
    <property type="project" value="TreeGrafter"/>
</dbReference>
<evidence type="ECO:0000256" key="3">
    <source>
        <dbReference type="ARBA" id="ARBA00011583"/>
    </source>
</evidence>
<dbReference type="PRINTS" id="PR00392">
    <property type="entry name" value="PROFILIN"/>
</dbReference>
<feature type="region of interest" description="Disordered" evidence="10">
    <location>
        <begin position="262"/>
        <end position="281"/>
    </location>
</feature>
<reference evidence="11" key="2">
    <citation type="submission" date="2020-08" db="EMBL/GenBank/DDBJ databases">
        <title>Plant Genome Project.</title>
        <authorList>
            <person name="Zhang R.-G."/>
        </authorList>
    </citation>
    <scope>NUCLEOTIDE SEQUENCE</scope>
    <source>
        <strain evidence="11">Huo1</strain>
        <tissue evidence="11">Leaf</tissue>
    </source>
</reference>
<dbReference type="Pfam" id="PF00235">
    <property type="entry name" value="Profilin"/>
    <property type="match status" value="1"/>
</dbReference>
<dbReference type="CDD" id="cd00148">
    <property type="entry name" value="PROF"/>
    <property type="match status" value="1"/>
</dbReference>
<evidence type="ECO:0000256" key="1">
    <source>
        <dbReference type="ARBA" id="ARBA00004245"/>
    </source>
</evidence>
<feature type="compositionally biased region" description="Polar residues" evidence="10">
    <location>
        <begin position="262"/>
        <end position="280"/>
    </location>
</feature>
<organism evidence="11">
    <name type="scientific">Salvia splendens</name>
    <name type="common">Scarlet sage</name>
    <dbReference type="NCBI Taxonomy" id="180675"/>
    <lineage>
        <taxon>Eukaryota</taxon>
        <taxon>Viridiplantae</taxon>
        <taxon>Streptophyta</taxon>
        <taxon>Embryophyta</taxon>
        <taxon>Tracheophyta</taxon>
        <taxon>Spermatophyta</taxon>
        <taxon>Magnoliopsida</taxon>
        <taxon>eudicotyledons</taxon>
        <taxon>Gunneridae</taxon>
        <taxon>Pentapetalae</taxon>
        <taxon>asterids</taxon>
        <taxon>lamiids</taxon>
        <taxon>Lamiales</taxon>
        <taxon>Lamiaceae</taxon>
        <taxon>Nepetoideae</taxon>
        <taxon>Mentheae</taxon>
        <taxon>Salviinae</taxon>
        <taxon>Salvia</taxon>
        <taxon>Salvia subgen. Calosphace</taxon>
        <taxon>core Calosphace</taxon>
    </lineage>
</organism>
<reference evidence="11" key="1">
    <citation type="submission" date="2018-01" db="EMBL/GenBank/DDBJ databases">
        <authorList>
            <person name="Mao J.F."/>
        </authorList>
    </citation>
    <scope>NUCLEOTIDE SEQUENCE</scope>
    <source>
        <strain evidence="11">Huo1</strain>
        <tissue evidence="11">Leaf</tissue>
    </source>
</reference>
<dbReference type="Gene3D" id="3.30.450.30">
    <property type="entry name" value="Dynein light chain 2a, cytoplasmic"/>
    <property type="match status" value="1"/>
</dbReference>
<dbReference type="SMART" id="SM00392">
    <property type="entry name" value="PROF"/>
    <property type="match status" value="1"/>
</dbReference>